<accession>G0VGE8</accession>
<sequence length="1280" mass="147030">MAKVTKNNLAFKKPIISTAENLISTDDLLSNLASLHEELSSLPQDNVNFDSLDEYKTGLANKKLLKHKNPGVRAFVACCLSDILRLYAPDAPYTDTQLTEIFKLFLSQFEQLGYPENGYYIQQTFLITKLLEYRSIVLLTDLPTSEKLLENLFQIFYDDSKNFQPKLFNVIGNFLGEVISEFDSVPISVLKLIFNKFLTYNPEELPKGLGIVSNCGYEVSLILCEGYSSRMGRHLTRYYSEILYHASNDNERMTYESRNNLKVILSKLHKLVIKIWETVPELVASVIGFIYHELSSDNDQIRILATKLVGTLLTINSDLNFPATHQDTFKSWMLKIADVNPEVRIQWIETIPEILLVRDDISSEIEKGLAKTLIDTDPRVRKLSVVVFEEVPLSEVLKNITNDAVYSSLLHLTREKNRDVRELSINTVAKLYSNSLQSDDSSFQNNKVHEIINSIPSVLFNLYYINDPNINEQVDTVIFEDILPIDTDNESRIKRLLSVLANLDKKAFTSFFAFNKRQLEMSRAFSKYIEFCEQLNNLSDDDNDESSTKSNIMLLLQKTITWLAAGLADPTKGTEALNTLRKLNDPRLYYLVKTCISNEVTFSTLKNSYKELSNKLQDPGLFRKYNMKSVSTIIPRDLAKEVKILLLRSSPIIYNVSNISSLLNISHPSGDTEVELKRKLLDNISKVNPTIFKDQVRMLKDSINEYEESNTGDNNLTINETLKTLYKISKVLKEQIDFDDSFFLTKLNDIALEGKPMMAKYATKIICMSPAPDDLLTRIKKYILPLDREKDNNFTAHVIVLMEIFKFHPHILDEDSTDIVSYLIKDILLSNEVVGNQDNDSSWVTDSQLDESKYYPLANKIFALKLFTNKLRAIAGSVNNDDLAKTFAEKTVKLVFYLIASGGELISENNTENYPTPDAYQTKLRCYSGLQLLKLAKIPKMQHFIKSADVIKLVNIVEDESLPVRKTFLDHLKEYIGSELISIKFLPLIFFTTYEPDKELKKNTKTWINYTFSKPSFKKGTFFERILPRLIHAIAHHPDIVEGLQQTGEAYLNALTTSVDYLIFYFDSIATQENFNLLYYLSERVKNYRDRVAEEESKEEEEEEEKATDGDDVGKENKESVNLDDNPLTRMYIISELSQMILLKLKERKDWQHSAYPGKLNLPGDVFKPFNSIQEAQASFKPYLNETYTEKLENNIRAKVGRIVHSSQTHRQRVQKRMLASEYHGPDKKKRRQKGMINADSSSDSEGDDRAVHAPLRKNLRERKNIDYQDDDSESEQEEE</sequence>
<dbReference type="AlphaFoldDB" id="G0VGE8"/>
<evidence type="ECO:0008006" key="9">
    <source>
        <dbReference type="Google" id="ProtNLM"/>
    </source>
</evidence>
<dbReference type="KEGG" id="ncs:NCAS_0F00840"/>
<dbReference type="RefSeq" id="XP_003676924.1">
    <property type="nucleotide sequence ID" value="XM_003676876.1"/>
</dbReference>
<dbReference type="GO" id="GO:0006302">
    <property type="term" value="P:double-strand break repair"/>
    <property type="evidence" value="ECO:0007669"/>
    <property type="project" value="EnsemblFungi"/>
</dbReference>
<feature type="compositionally biased region" description="Acidic residues" evidence="6">
    <location>
        <begin position="1268"/>
        <end position="1280"/>
    </location>
</feature>
<dbReference type="GO" id="GO:0005829">
    <property type="term" value="C:cytosol"/>
    <property type="evidence" value="ECO:0007669"/>
    <property type="project" value="EnsemblFungi"/>
</dbReference>
<dbReference type="InterPro" id="IPR011989">
    <property type="entry name" value="ARM-like"/>
</dbReference>
<dbReference type="InterPro" id="IPR039776">
    <property type="entry name" value="Pds5"/>
</dbReference>
<dbReference type="EMBL" id="HE576757">
    <property type="protein sequence ID" value="CCC70568.1"/>
    <property type="molecule type" value="Genomic_DNA"/>
</dbReference>
<keyword evidence="8" id="KW-1185">Reference proteome</keyword>
<feature type="region of interest" description="Disordered" evidence="6">
    <location>
        <begin position="1205"/>
        <end position="1280"/>
    </location>
</feature>
<dbReference type="Pfam" id="PF20168">
    <property type="entry name" value="PDS5"/>
    <property type="match status" value="1"/>
</dbReference>
<dbReference type="FunCoup" id="G0VGE8">
    <property type="interactions" value="970"/>
</dbReference>
<dbReference type="STRING" id="1064592.G0VGE8"/>
<feature type="region of interest" description="Disordered" evidence="6">
    <location>
        <begin position="1094"/>
        <end position="1122"/>
    </location>
</feature>
<proteinExistence type="predicted"/>
<gene>
    <name evidence="7" type="primary">NCAS0F00840</name>
    <name evidence="7" type="ordered locus">NCAS_0F00840</name>
</gene>
<dbReference type="GO" id="GO:0000785">
    <property type="term" value="C:chromatin"/>
    <property type="evidence" value="ECO:0007669"/>
    <property type="project" value="TreeGrafter"/>
</dbReference>
<dbReference type="eggNOG" id="KOG1525">
    <property type="taxonomic scope" value="Eukaryota"/>
</dbReference>
<keyword evidence="2" id="KW-0132">Cell division</keyword>
<dbReference type="InParanoid" id="G0VGE8"/>
<dbReference type="GO" id="GO:0042138">
    <property type="term" value="P:meiotic DNA double-strand break formation"/>
    <property type="evidence" value="ECO:0007669"/>
    <property type="project" value="EnsemblFungi"/>
</dbReference>
<evidence type="ECO:0000313" key="8">
    <source>
        <dbReference type="Proteomes" id="UP000001640"/>
    </source>
</evidence>
<dbReference type="GO" id="GO:0007064">
    <property type="term" value="P:mitotic sister chromatid cohesion"/>
    <property type="evidence" value="ECO:0007669"/>
    <property type="project" value="EnsemblFungi"/>
</dbReference>
<dbReference type="PANTHER" id="PTHR12663:SF0">
    <property type="entry name" value="PRECOCIOUS DISSOCIATION OF SISTERS 5, ISOFORM A"/>
    <property type="match status" value="1"/>
</dbReference>
<evidence type="ECO:0000256" key="6">
    <source>
        <dbReference type="SAM" id="MobiDB-lite"/>
    </source>
</evidence>
<keyword evidence="3" id="KW-0498">Mitosis</keyword>
<keyword evidence="4" id="KW-0539">Nucleus</keyword>
<dbReference type="GO" id="GO:0140588">
    <property type="term" value="P:chromatin looping"/>
    <property type="evidence" value="ECO:0007669"/>
    <property type="project" value="EnsemblFungi"/>
</dbReference>
<dbReference type="HOGENOM" id="CLU_002562_1_0_1"/>
<dbReference type="OMA" id="YPPAYNM"/>
<evidence type="ECO:0000256" key="5">
    <source>
        <dbReference type="ARBA" id="ARBA00023306"/>
    </source>
</evidence>
<dbReference type="OrthoDB" id="200660at2759"/>
<dbReference type="GO" id="GO:0007076">
    <property type="term" value="P:mitotic chromosome condensation"/>
    <property type="evidence" value="ECO:0007669"/>
    <property type="project" value="EnsemblFungi"/>
</dbReference>
<dbReference type="InterPro" id="IPR016024">
    <property type="entry name" value="ARM-type_fold"/>
</dbReference>
<dbReference type="CDD" id="cd19953">
    <property type="entry name" value="PDS5"/>
    <property type="match status" value="1"/>
</dbReference>
<protein>
    <recommendedName>
        <fullName evidence="9">Sister chromatid cohesion protein PDS5</fullName>
    </recommendedName>
</protein>
<organism evidence="7 8">
    <name type="scientific">Naumovozyma castellii</name>
    <name type="common">Yeast</name>
    <name type="synonym">Saccharomyces castellii</name>
    <dbReference type="NCBI Taxonomy" id="27288"/>
    <lineage>
        <taxon>Eukaryota</taxon>
        <taxon>Fungi</taxon>
        <taxon>Dikarya</taxon>
        <taxon>Ascomycota</taxon>
        <taxon>Saccharomycotina</taxon>
        <taxon>Saccharomycetes</taxon>
        <taxon>Saccharomycetales</taxon>
        <taxon>Saccharomycetaceae</taxon>
        <taxon>Naumovozyma</taxon>
    </lineage>
</organism>
<dbReference type="SUPFAM" id="SSF48371">
    <property type="entry name" value="ARM repeat"/>
    <property type="match status" value="1"/>
</dbReference>
<name>G0VGE8_NAUCA</name>
<dbReference type="PANTHER" id="PTHR12663">
    <property type="entry name" value="ANDROGEN INDUCED INHIBITOR OF PROLIFERATION AS3 / PDS5-RELATED"/>
    <property type="match status" value="1"/>
</dbReference>
<dbReference type="Gene3D" id="1.25.10.10">
    <property type="entry name" value="Leucine-rich Repeat Variant"/>
    <property type="match status" value="1"/>
</dbReference>
<keyword evidence="5" id="KW-0131">Cell cycle</keyword>
<dbReference type="GO" id="GO:0005198">
    <property type="term" value="F:structural molecule activity"/>
    <property type="evidence" value="ECO:0007669"/>
    <property type="project" value="EnsemblFungi"/>
</dbReference>
<dbReference type="GO" id="GO:0007130">
    <property type="term" value="P:synaptonemal complex assembly"/>
    <property type="evidence" value="ECO:0007669"/>
    <property type="project" value="EnsemblFungi"/>
</dbReference>
<evidence type="ECO:0000256" key="1">
    <source>
        <dbReference type="ARBA" id="ARBA00004123"/>
    </source>
</evidence>
<dbReference type="GO" id="GO:0051301">
    <property type="term" value="P:cell division"/>
    <property type="evidence" value="ECO:0007669"/>
    <property type="project" value="UniProtKB-KW"/>
</dbReference>
<comment type="subcellular location">
    <subcellularLocation>
        <location evidence="1">Nucleus</location>
    </subcellularLocation>
</comment>
<evidence type="ECO:0000256" key="4">
    <source>
        <dbReference type="ARBA" id="ARBA00023242"/>
    </source>
</evidence>
<reference evidence="7 8" key="1">
    <citation type="journal article" date="2011" name="Proc. Natl. Acad. Sci. U.S.A.">
        <title>Evolutionary erosion of yeast sex chromosomes by mating-type switching accidents.</title>
        <authorList>
            <person name="Gordon J.L."/>
            <person name="Armisen D."/>
            <person name="Proux-Wera E."/>
            <person name="Oheigeartaigh S.S."/>
            <person name="Byrne K.P."/>
            <person name="Wolfe K.H."/>
        </authorList>
    </citation>
    <scope>NUCLEOTIDE SEQUENCE [LARGE SCALE GENOMIC DNA]</scope>
    <source>
        <strain evidence="8">ATCC 76901 / BCRC 22586 / CBS 4309 / NBRC 1992 / NRRL Y-12630</strain>
    </source>
</reference>
<feature type="compositionally biased region" description="Acidic residues" evidence="6">
    <location>
        <begin position="1096"/>
        <end position="1106"/>
    </location>
</feature>
<reference key="2">
    <citation type="submission" date="2011-08" db="EMBL/GenBank/DDBJ databases">
        <title>Genome sequence of Naumovozyma castellii.</title>
        <authorList>
            <person name="Gordon J.L."/>
            <person name="Armisen D."/>
            <person name="Proux-Wera E."/>
            <person name="OhEigeartaigh S.S."/>
            <person name="Byrne K.P."/>
            <person name="Wolfe K.H."/>
        </authorList>
    </citation>
    <scope>NUCLEOTIDE SEQUENCE</scope>
    <source>
        <strain>Type strain:CBS 4309</strain>
    </source>
</reference>
<dbReference type="Proteomes" id="UP000001640">
    <property type="component" value="Chromosome 6"/>
</dbReference>
<evidence type="ECO:0000256" key="2">
    <source>
        <dbReference type="ARBA" id="ARBA00022618"/>
    </source>
</evidence>
<dbReference type="GO" id="GO:0035808">
    <property type="term" value="C:meiotic recombination initiation complex"/>
    <property type="evidence" value="ECO:0007669"/>
    <property type="project" value="EnsemblFungi"/>
</dbReference>
<dbReference type="GeneID" id="96904217"/>
<evidence type="ECO:0000256" key="3">
    <source>
        <dbReference type="ARBA" id="ARBA00022776"/>
    </source>
</evidence>
<evidence type="ECO:0000313" key="7">
    <source>
        <dbReference type="EMBL" id="CCC70568.1"/>
    </source>
</evidence>
<feature type="compositionally biased region" description="Basic and acidic residues" evidence="6">
    <location>
        <begin position="1107"/>
        <end position="1121"/>
    </location>
</feature>